<dbReference type="RefSeq" id="YP_003734311.1">
    <property type="nucleotide sequence ID" value="NC_014260.1"/>
</dbReference>
<dbReference type="InterPro" id="IPR016415">
    <property type="entry name" value="Phage_T4_Gp68"/>
</dbReference>
<protein>
    <submittedName>
        <fullName evidence="2">Gp68 prohead core protein</fullName>
    </submittedName>
</protein>
<dbReference type="GeneID" id="9384471"/>
<organism evidence="2 3">
    <name type="scientific">Escherichia phage IME08</name>
    <dbReference type="NCBI Taxonomy" id="698728"/>
    <lineage>
        <taxon>Viruses</taxon>
        <taxon>Duplodnaviria</taxon>
        <taxon>Heunggongvirae</taxon>
        <taxon>Uroviricota</taxon>
        <taxon>Caudoviricetes</taxon>
        <taxon>Pantevenvirales</taxon>
        <taxon>Straboviridae</taxon>
        <taxon>Tevenvirinae</taxon>
        <taxon>Dhakavirus</taxon>
        <taxon>Dhakavirus ime08</taxon>
    </lineage>
</organism>
<feature type="compositionally biased region" description="Basic residues" evidence="1">
    <location>
        <begin position="127"/>
        <end position="143"/>
    </location>
</feature>
<sequence>MMFLIPDDYELTLESVEAKILEAQGRFAILSEALEKSDINNLVENMIADGDIDTAIAIASLNENMALNEFIVKHVSSKGELTRTKDIKTRQRNAYQTTGLSKAKRRQIARKASKTKRANPSTQVRAERKRKKARSKRKAFGLN</sequence>
<evidence type="ECO:0000256" key="1">
    <source>
        <dbReference type="SAM" id="MobiDB-lite"/>
    </source>
</evidence>
<dbReference type="OrthoDB" id="17063at10239"/>
<dbReference type="KEGG" id="vg:9384471"/>
<reference evidence="2 3" key="1">
    <citation type="journal article" date="2011" name="Arch. Virol.">
        <title>The complete genome sequence of a novel T4-like bacteriophage, IME08.</title>
        <authorList>
            <person name="Jiang H."/>
            <person name="Jiang X."/>
            <person name="Wang S."/>
            <person name="Li C."/>
            <person name="Chen B."/>
            <person name="An X."/>
            <person name="Mi Z."/>
            <person name="Chen J."/>
            <person name="Tong Y."/>
        </authorList>
    </citation>
    <scope>NUCLEOTIDE SEQUENCE [LARGE SCALE GENOMIC DNA]</scope>
</reference>
<gene>
    <name evidence="2" type="primary">68</name>
</gene>
<dbReference type="EMBL" id="HM071924">
    <property type="protein sequence ID" value="ADI55490.1"/>
    <property type="molecule type" value="Genomic_DNA"/>
</dbReference>
<feature type="compositionally biased region" description="Basic residues" evidence="1">
    <location>
        <begin position="102"/>
        <end position="117"/>
    </location>
</feature>
<name>D7RMH4_9CAUD</name>
<dbReference type="Proteomes" id="UP000201129">
    <property type="component" value="Segment"/>
</dbReference>
<dbReference type="PIRSF" id="PIRSF004377">
    <property type="entry name" value="Phage_prohead_core"/>
    <property type="match status" value="1"/>
</dbReference>
<feature type="region of interest" description="Disordered" evidence="1">
    <location>
        <begin position="81"/>
        <end position="143"/>
    </location>
</feature>
<proteinExistence type="predicted"/>
<reference evidence="2 3" key="2">
    <citation type="journal article" date="2011" name="Virol. J.">
        <title>Sequence characteristics of T4-like bacteriophage IME08 benome termini revealed by high throughput sequencing.</title>
        <authorList>
            <person name="Jiang X."/>
            <person name="Jiang H."/>
            <person name="Li C."/>
            <person name="Wang S."/>
            <person name="Mi Z."/>
            <person name="An X."/>
            <person name="Chen J."/>
            <person name="Tong Y."/>
        </authorList>
    </citation>
    <scope>NUCLEOTIDE SEQUENCE [LARGE SCALE GENOMIC DNA]</scope>
</reference>
<evidence type="ECO:0000313" key="2">
    <source>
        <dbReference type="EMBL" id="ADI55490.1"/>
    </source>
</evidence>
<accession>D7RMH4</accession>
<evidence type="ECO:0000313" key="3">
    <source>
        <dbReference type="Proteomes" id="UP000201129"/>
    </source>
</evidence>
<keyword evidence="3" id="KW-1185">Reference proteome</keyword>